<feature type="compositionally biased region" description="Pro residues" evidence="10">
    <location>
        <begin position="339"/>
        <end position="348"/>
    </location>
</feature>
<dbReference type="InterPro" id="IPR000719">
    <property type="entry name" value="Prot_kinase_dom"/>
</dbReference>
<dbReference type="Proteomes" id="UP000277580">
    <property type="component" value="Unassembled WGS sequence"/>
</dbReference>
<feature type="compositionally biased region" description="Polar residues" evidence="10">
    <location>
        <begin position="755"/>
        <end position="764"/>
    </location>
</feature>
<keyword evidence="4 9" id="KW-0547">Nucleotide-binding</keyword>
<dbReference type="PROSITE" id="PS50011">
    <property type="entry name" value="PROTEIN_KINASE_DOM"/>
    <property type="match status" value="1"/>
</dbReference>
<feature type="region of interest" description="Disordered" evidence="10">
    <location>
        <begin position="447"/>
        <end position="466"/>
    </location>
</feature>
<evidence type="ECO:0000256" key="2">
    <source>
        <dbReference type="ARBA" id="ARBA00022527"/>
    </source>
</evidence>
<keyword evidence="6 9" id="KW-0067">ATP-binding</keyword>
<feature type="compositionally biased region" description="Polar residues" evidence="10">
    <location>
        <begin position="731"/>
        <end position="746"/>
    </location>
</feature>
<keyword evidence="3" id="KW-0808">Transferase</keyword>
<evidence type="ECO:0000256" key="1">
    <source>
        <dbReference type="ARBA" id="ARBA00012513"/>
    </source>
</evidence>
<feature type="domain" description="Protein kinase" evidence="11">
    <location>
        <begin position="170"/>
        <end position="605"/>
    </location>
</feature>
<keyword evidence="2" id="KW-0723">Serine/threonine-protein kinase</keyword>
<evidence type="ECO:0000256" key="10">
    <source>
        <dbReference type="SAM" id="MobiDB-lite"/>
    </source>
</evidence>
<dbReference type="SUPFAM" id="SSF56112">
    <property type="entry name" value="Protein kinase-like (PK-like)"/>
    <property type="match status" value="1"/>
</dbReference>
<feature type="compositionally biased region" description="Low complexity" evidence="10">
    <location>
        <begin position="669"/>
        <end position="680"/>
    </location>
</feature>
<dbReference type="GO" id="GO:0042149">
    <property type="term" value="P:cellular response to glucose starvation"/>
    <property type="evidence" value="ECO:0007669"/>
    <property type="project" value="UniProtKB-ARBA"/>
</dbReference>
<feature type="compositionally biased region" description="Pro residues" evidence="10">
    <location>
        <begin position="101"/>
        <end position="119"/>
    </location>
</feature>
<evidence type="ECO:0000256" key="8">
    <source>
        <dbReference type="ARBA" id="ARBA00048679"/>
    </source>
</evidence>
<feature type="compositionally biased region" description="Basic and acidic residues" evidence="10">
    <location>
        <begin position="681"/>
        <end position="697"/>
    </location>
</feature>
<protein>
    <recommendedName>
        <fullName evidence="1">non-specific serine/threonine protein kinase</fullName>
        <ecNumber evidence="1">2.7.11.1</ecNumber>
    </recommendedName>
</protein>
<evidence type="ECO:0000313" key="13">
    <source>
        <dbReference type="Proteomes" id="UP000277580"/>
    </source>
</evidence>
<feature type="region of interest" description="Disordered" evidence="10">
    <location>
        <begin position="1"/>
        <end position="130"/>
    </location>
</feature>
<feature type="compositionally biased region" description="Low complexity" evidence="10">
    <location>
        <begin position="792"/>
        <end position="808"/>
    </location>
</feature>
<feature type="compositionally biased region" description="Acidic residues" evidence="10">
    <location>
        <begin position="1117"/>
        <end position="1140"/>
    </location>
</feature>
<dbReference type="Gene3D" id="1.10.510.10">
    <property type="entry name" value="Transferase(Phosphotransferase) domain 1"/>
    <property type="match status" value="1"/>
</dbReference>
<proteinExistence type="predicted"/>
<reference evidence="12 13" key="1">
    <citation type="journal article" date="2018" name="Nat. Ecol. Evol.">
        <title>Pezizomycetes genomes reveal the molecular basis of ectomycorrhizal truffle lifestyle.</title>
        <authorList>
            <person name="Murat C."/>
            <person name="Payen T."/>
            <person name="Noel B."/>
            <person name="Kuo A."/>
            <person name="Morin E."/>
            <person name="Chen J."/>
            <person name="Kohler A."/>
            <person name="Krizsan K."/>
            <person name="Balestrini R."/>
            <person name="Da Silva C."/>
            <person name="Montanini B."/>
            <person name="Hainaut M."/>
            <person name="Levati E."/>
            <person name="Barry K.W."/>
            <person name="Belfiori B."/>
            <person name="Cichocki N."/>
            <person name="Clum A."/>
            <person name="Dockter R.B."/>
            <person name="Fauchery L."/>
            <person name="Guy J."/>
            <person name="Iotti M."/>
            <person name="Le Tacon F."/>
            <person name="Lindquist E.A."/>
            <person name="Lipzen A."/>
            <person name="Malagnac F."/>
            <person name="Mello A."/>
            <person name="Molinier V."/>
            <person name="Miyauchi S."/>
            <person name="Poulain J."/>
            <person name="Riccioni C."/>
            <person name="Rubini A."/>
            <person name="Sitrit Y."/>
            <person name="Splivallo R."/>
            <person name="Traeger S."/>
            <person name="Wang M."/>
            <person name="Zifcakova L."/>
            <person name="Wipf D."/>
            <person name="Zambonelli A."/>
            <person name="Paolocci F."/>
            <person name="Nowrousian M."/>
            <person name="Ottonello S."/>
            <person name="Baldrian P."/>
            <person name="Spatafora J.W."/>
            <person name="Henrissat B."/>
            <person name="Nagy L.G."/>
            <person name="Aury J.M."/>
            <person name="Wincker P."/>
            <person name="Grigoriev I.V."/>
            <person name="Bonfante P."/>
            <person name="Martin F.M."/>
        </authorList>
    </citation>
    <scope>NUCLEOTIDE SEQUENCE [LARGE SCALE GENOMIC DNA]</scope>
    <source>
        <strain evidence="12 13">CCBAS932</strain>
    </source>
</reference>
<organism evidence="12 13">
    <name type="scientific">Morchella conica CCBAS932</name>
    <dbReference type="NCBI Taxonomy" id="1392247"/>
    <lineage>
        <taxon>Eukaryota</taxon>
        <taxon>Fungi</taxon>
        <taxon>Dikarya</taxon>
        <taxon>Ascomycota</taxon>
        <taxon>Pezizomycotina</taxon>
        <taxon>Pezizomycetes</taxon>
        <taxon>Pezizales</taxon>
        <taxon>Morchellaceae</taxon>
        <taxon>Morchella</taxon>
    </lineage>
</organism>
<accession>A0A3N4KVR5</accession>
<feature type="compositionally biased region" description="Polar residues" evidence="10">
    <location>
        <begin position="363"/>
        <end position="372"/>
    </location>
</feature>
<feature type="compositionally biased region" description="Acidic residues" evidence="10">
    <location>
        <begin position="450"/>
        <end position="464"/>
    </location>
</feature>
<dbReference type="InterPro" id="IPR011009">
    <property type="entry name" value="Kinase-like_dom_sf"/>
</dbReference>
<evidence type="ECO:0000256" key="5">
    <source>
        <dbReference type="ARBA" id="ARBA00022777"/>
    </source>
</evidence>
<evidence type="ECO:0000259" key="11">
    <source>
        <dbReference type="PROSITE" id="PS50011"/>
    </source>
</evidence>
<feature type="binding site" evidence="9">
    <location>
        <position position="199"/>
    </location>
    <ligand>
        <name>ATP</name>
        <dbReference type="ChEBI" id="CHEBI:30616"/>
    </ligand>
</feature>
<name>A0A3N4KVR5_9PEZI</name>
<comment type="catalytic activity">
    <reaction evidence="7">
        <text>L-threonyl-[protein] + ATP = O-phospho-L-threonyl-[protein] + ADP + H(+)</text>
        <dbReference type="Rhea" id="RHEA:46608"/>
        <dbReference type="Rhea" id="RHEA-COMP:11060"/>
        <dbReference type="Rhea" id="RHEA-COMP:11605"/>
        <dbReference type="ChEBI" id="CHEBI:15378"/>
        <dbReference type="ChEBI" id="CHEBI:30013"/>
        <dbReference type="ChEBI" id="CHEBI:30616"/>
        <dbReference type="ChEBI" id="CHEBI:61977"/>
        <dbReference type="ChEBI" id="CHEBI:456216"/>
        <dbReference type="EC" id="2.7.11.1"/>
    </reaction>
</comment>
<evidence type="ECO:0000256" key="7">
    <source>
        <dbReference type="ARBA" id="ARBA00047899"/>
    </source>
</evidence>
<keyword evidence="13" id="KW-1185">Reference proteome</keyword>
<feature type="region of interest" description="Disordered" evidence="10">
    <location>
        <begin position="722"/>
        <end position="862"/>
    </location>
</feature>
<dbReference type="PANTHER" id="PTHR43895:SF152">
    <property type="entry name" value="SERINE_THREONINE-PROTEIN KINASE TOS3"/>
    <property type="match status" value="1"/>
</dbReference>
<dbReference type="Pfam" id="PF00069">
    <property type="entry name" value="Pkinase"/>
    <property type="match status" value="2"/>
</dbReference>
<comment type="catalytic activity">
    <reaction evidence="8">
        <text>L-seryl-[protein] + ATP = O-phospho-L-seryl-[protein] + ADP + H(+)</text>
        <dbReference type="Rhea" id="RHEA:17989"/>
        <dbReference type="Rhea" id="RHEA-COMP:9863"/>
        <dbReference type="Rhea" id="RHEA-COMP:11604"/>
        <dbReference type="ChEBI" id="CHEBI:15378"/>
        <dbReference type="ChEBI" id="CHEBI:29999"/>
        <dbReference type="ChEBI" id="CHEBI:30616"/>
        <dbReference type="ChEBI" id="CHEBI:83421"/>
        <dbReference type="ChEBI" id="CHEBI:456216"/>
        <dbReference type="EC" id="2.7.11.1"/>
    </reaction>
</comment>
<evidence type="ECO:0000256" key="9">
    <source>
        <dbReference type="PROSITE-ProRule" id="PRU10141"/>
    </source>
</evidence>
<dbReference type="GO" id="GO:0001558">
    <property type="term" value="P:regulation of cell growth"/>
    <property type="evidence" value="ECO:0007669"/>
    <property type="project" value="UniProtKB-ARBA"/>
</dbReference>
<feature type="region of interest" description="Disordered" evidence="10">
    <location>
        <begin position="325"/>
        <end position="383"/>
    </location>
</feature>
<keyword evidence="5 12" id="KW-0418">Kinase</keyword>
<feature type="compositionally biased region" description="Low complexity" evidence="10">
    <location>
        <begin position="1055"/>
        <end position="1065"/>
    </location>
</feature>
<feature type="region of interest" description="Disordered" evidence="10">
    <location>
        <begin position="664"/>
        <end position="697"/>
    </location>
</feature>
<dbReference type="CDD" id="cd14008">
    <property type="entry name" value="STKc_LKB1_CaMKK"/>
    <property type="match status" value="1"/>
</dbReference>
<evidence type="ECO:0000256" key="3">
    <source>
        <dbReference type="ARBA" id="ARBA00022679"/>
    </source>
</evidence>
<feature type="compositionally biased region" description="Low complexity" evidence="10">
    <location>
        <begin position="74"/>
        <end position="86"/>
    </location>
</feature>
<evidence type="ECO:0000313" key="12">
    <source>
        <dbReference type="EMBL" id="RPB14654.1"/>
    </source>
</evidence>
<dbReference type="GO" id="GO:0005524">
    <property type="term" value="F:ATP binding"/>
    <property type="evidence" value="ECO:0007669"/>
    <property type="project" value="UniProtKB-UniRule"/>
</dbReference>
<feature type="compositionally biased region" description="Polar residues" evidence="10">
    <location>
        <begin position="1034"/>
        <end position="1054"/>
    </location>
</feature>
<dbReference type="GO" id="GO:0004674">
    <property type="term" value="F:protein serine/threonine kinase activity"/>
    <property type="evidence" value="ECO:0007669"/>
    <property type="project" value="UniProtKB-KW"/>
</dbReference>
<evidence type="ECO:0000256" key="4">
    <source>
        <dbReference type="ARBA" id="ARBA00022741"/>
    </source>
</evidence>
<feature type="region of interest" description="Disordered" evidence="10">
    <location>
        <begin position="1026"/>
        <end position="1065"/>
    </location>
</feature>
<evidence type="ECO:0000256" key="6">
    <source>
        <dbReference type="ARBA" id="ARBA00022840"/>
    </source>
</evidence>
<dbReference type="OrthoDB" id="68483at2759"/>
<dbReference type="GO" id="GO:0007165">
    <property type="term" value="P:signal transduction"/>
    <property type="evidence" value="ECO:0007669"/>
    <property type="project" value="TreeGrafter"/>
</dbReference>
<dbReference type="EC" id="2.7.11.1" evidence="1"/>
<dbReference type="STRING" id="1392247.A0A3N4KVR5"/>
<dbReference type="PANTHER" id="PTHR43895">
    <property type="entry name" value="CALCIUM/CALMODULIN-DEPENDENT PROTEIN KINASE KINASE-RELATED"/>
    <property type="match status" value="1"/>
</dbReference>
<dbReference type="InParanoid" id="A0A3N4KVR5"/>
<feature type="compositionally biased region" description="Low complexity" evidence="10">
    <location>
        <begin position="1"/>
        <end position="45"/>
    </location>
</feature>
<feature type="compositionally biased region" description="Basic and acidic residues" evidence="10">
    <location>
        <begin position="849"/>
        <end position="858"/>
    </location>
</feature>
<dbReference type="PROSITE" id="PS00107">
    <property type="entry name" value="PROTEIN_KINASE_ATP"/>
    <property type="match status" value="1"/>
</dbReference>
<dbReference type="InterPro" id="IPR017441">
    <property type="entry name" value="Protein_kinase_ATP_BS"/>
</dbReference>
<feature type="region of interest" description="Disordered" evidence="10">
    <location>
        <begin position="1103"/>
        <end position="1209"/>
    </location>
</feature>
<sequence length="1209" mass="135749">MSSHLNTPHHNNNHPPLPPQQQQNHHQQQSHNNSTQISSSNITHHPQTASRACHGEANSPLYGTMENHNYSNNTSAATSRHTSTASIWSLHNHITGHSRNPTPPTPVSSPSLYTPPPPENPRKYENGPHLHPIQSQYRQQATEYAPAVKETHVLGLDFDPISGRKIINHYTIIDEIGRGVHGKVKLGTDIETGELVAIKIVERMQGRPRLGRRGDGESEKKVRREIAILKKCRHENVVRLLEVIDDPQSKKVYLILEYVQLGEIIWRKEGDPDVLSRERRRLRREFADTRKSRELAQRGEMAAIDISKKKKRRRRKTGQFWSLEFASPSEDSEESEQHSPPPMLPKLPPTSSADLPPLDSETEQLPPSVTGYSSDSDSDRDCADDQRYIPALTIEQSRSTFRDTVLGLEYLHYHGIIHRDIKPANLLWTKDHRVKISDFGVSFLGRPIRDDDDGESTGADEEPTGLEQNDIELAKTAGTPAFFAPELCHIDPTGPRPQITSAIDVWALGVTLYCLLFARCPFMADNEFQLLKVIAKEELMIPNRRIRPEKLKRSGAQSSPPSAEELLEMETELVDEDLKDLLKRLLIKDPAKRITLKEVKRHPWVLHGITDPCAWVDDTDPERISDGNRIEVSVEDVEKAVSSAGVLHRARSAMKRAGAWYRGLRKRASSTADTTSTTSFKDSKEKRAERKWDPEDAQQHLQGYYPWKDDDEKELQWMGGAPTWNEERRPSMTTFGSTASTDTVQPPVSHDNNSKDTPSPNAKTSPGYEGRKLRRRPSINLLATPRRHAHSESGSGHRSPSTSSTSRFSDIKGESAPAVASPQHGSGGLFRDVKRIVGRMRSGGLSSENGDRMKDPISREGSPLRARDALAGHLRGDHSFYAYAHHSLQVQIPQYRRHSYTCEQIEATIPLDSSPRFSPGGSRMSRAEEVRRKLSSLAVDEDQPCPPSPDDNVSMESIWRRDQQKRMLRVEERERYSQPSSNVAPGWTKENYYFSTTDSPTPPIAIDGKVRSGFFDDNVAPSVLPHHGNPDHLVSSSSEEQFATTAGSSLTNSTSFPSVPSVLSESSSISSDYYSRYSRKNSIAGLMEEENGIYEYLRRERPGTPYRENFNNYPNFDIDEEVDEAAHEEDDGGDEGEESDGGFVLPPRKTTKPRSESVTVAELSRKPIDRPAETPPPTRRRSRSSSGTVKEKSSRSGQRGRTKEKTVTE</sequence>
<dbReference type="FunFam" id="1.10.510.10:FF:000614">
    <property type="entry name" value="Serine/threonine protein kinase, putative"/>
    <property type="match status" value="1"/>
</dbReference>
<dbReference type="SMART" id="SM00220">
    <property type="entry name" value="S_TKc"/>
    <property type="match status" value="1"/>
</dbReference>
<dbReference type="FunFam" id="3.30.200.20:FF:000206">
    <property type="entry name" value="Serine/threonine-protein kinase Ssp1"/>
    <property type="match status" value="1"/>
</dbReference>
<dbReference type="EMBL" id="ML119117">
    <property type="protein sequence ID" value="RPB14654.1"/>
    <property type="molecule type" value="Genomic_DNA"/>
</dbReference>
<gene>
    <name evidence="12" type="ORF">P167DRAFT_543775</name>
</gene>
<dbReference type="Gene3D" id="3.30.200.20">
    <property type="entry name" value="Phosphorylase Kinase, domain 1"/>
    <property type="match status" value="1"/>
</dbReference>
<feature type="compositionally biased region" description="Basic and acidic residues" evidence="10">
    <location>
        <begin position="1163"/>
        <end position="1172"/>
    </location>
</feature>
<dbReference type="AlphaFoldDB" id="A0A3N4KVR5"/>